<proteinExistence type="predicted"/>
<dbReference type="InParanoid" id="A0A2K1IGX6"/>
<dbReference type="EMBL" id="ABEU02000024">
    <property type="protein sequence ID" value="PNR28532.1"/>
    <property type="molecule type" value="Genomic_DNA"/>
</dbReference>
<evidence type="ECO:0000256" key="10">
    <source>
        <dbReference type="ARBA" id="ARBA00023288"/>
    </source>
</evidence>
<keyword evidence="8" id="KW-0067">ATP-binding</keyword>
<dbReference type="EnsemblPlants" id="Pp3c24_15590V3.1">
    <property type="protein sequence ID" value="Pp3c24_15590V3.1"/>
    <property type="gene ID" value="Pp3c24_15590"/>
</dbReference>
<protein>
    <recommendedName>
        <fullName evidence="11">Serine/threonine-protein kinase BSK1-like TPR repeats domain-containing protein</fullName>
    </recommendedName>
</protein>
<dbReference type="SUPFAM" id="SSF56112">
    <property type="entry name" value="Protein kinase-like (PK-like)"/>
    <property type="match status" value="1"/>
</dbReference>
<keyword evidence="3" id="KW-0723">Serine/threonine-protein kinase</keyword>
<evidence type="ECO:0000256" key="2">
    <source>
        <dbReference type="ARBA" id="ARBA00022475"/>
    </source>
</evidence>
<organism evidence="12">
    <name type="scientific">Physcomitrium patens</name>
    <name type="common">Spreading-leaved earth moss</name>
    <name type="synonym">Physcomitrella patens</name>
    <dbReference type="NCBI Taxonomy" id="3218"/>
    <lineage>
        <taxon>Eukaryota</taxon>
        <taxon>Viridiplantae</taxon>
        <taxon>Streptophyta</taxon>
        <taxon>Embryophyta</taxon>
        <taxon>Bryophyta</taxon>
        <taxon>Bryophytina</taxon>
        <taxon>Bryopsida</taxon>
        <taxon>Funariidae</taxon>
        <taxon>Funariales</taxon>
        <taxon>Funariaceae</taxon>
        <taxon>Physcomitrium</taxon>
    </lineage>
</organism>
<dbReference type="Gene3D" id="3.30.200.20">
    <property type="entry name" value="Phosphorylase Kinase, domain 1"/>
    <property type="match status" value="1"/>
</dbReference>
<dbReference type="FunFam" id="1.25.40.10:FF:000016">
    <property type="entry name" value="probable serine/threonine-protein kinase At4g35230"/>
    <property type="match status" value="1"/>
</dbReference>
<feature type="domain" description="Serine/threonine-protein kinase BSK1-like TPR repeats" evidence="11">
    <location>
        <begin position="335"/>
        <end position="448"/>
    </location>
</feature>
<dbReference type="GO" id="GO:0004674">
    <property type="term" value="F:protein serine/threonine kinase activity"/>
    <property type="evidence" value="ECO:0007669"/>
    <property type="project" value="UniProtKB-KW"/>
</dbReference>
<dbReference type="InterPro" id="IPR011009">
    <property type="entry name" value="Kinase-like_dom_sf"/>
</dbReference>
<evidence type="ECO:0000256" key="8">
    <source>
        <dbReference type="ARBA" id="ARBA00022840"/>
    </source>
</evidence>
<evidence type="ECO:0000313" key="12">
    <source>
        <dbReference type="EMBL" id="PNR28532.1"/>
    </source>
</evidence>
<name>A0A2K1IGX6_PHYPA</name>
<keyword evidence="9" id="KW-0472">Membrane</keyword>
<sequence length="480" mass="54092">MLRKPELCILQKTDATESINSHLIAIWRSIPSLRRSEHVTVDPICDCSIQSFLNCHRSGTSVQAQMLSLREYTLESLTKATNTFNIGLVVSESGEKAPNFVYEGRLDRNIWVERFPTAAWPDAIGFMDEASKVGLVRHERLVNLIGCCYEGEYQPMQWAMRLRVALYIAQALDHCANHNLRLYNDLNAYRVLFDQHTTELVPLYRIKVVRLCFVIHSSGYEVNLEGDPRLSCFGLMKNSQDGKSYSRVTPESVIYSYGTVLLDLLSGKHLPPSHFMDSYLEGQIANDDGAELVRLASRCLQFEPRDARMLVSALAPLQGRAEEISPPLPLSSLGEAISRNDLTAVHEILVKIEEGADNELSFQVWTKKMQDLLNSRNRGDVAFRDKDFKTAIDCYTQFVDVGTMMSPTVLARRSLAYLLSGQAEVALHDAMQAEYVRPEWPTAFCLQAAALSTLGLGTDAKNMLKEGTVLDMKQQNHYYH</sequence>
<reference evidence="12 14" key="2">
    <citation type="journal article" date="2018" name="Plant J.">
        <title>The Physcomitrella patens chromosome-scale assembly reveals moss genome structure and evolution.</title>
        <authorList>
            <person name="Lang D."/>
            <person name="Ullrich K.K."/>
            <person name="Murat F."/>
            <person name="Fuchs J."/>
            <person name="Jenkins J."/>
            <person name="Haas F.B."/>
            <person name="Piednoel M."/>
            <person name="Gundlach H."/>
            <person name="Van Bel M."/>
            <person name="Meyberg R."/>
            <person name="Vives C."/>
            <person name="Morata J."/>
            <person name="Symeonidi A."/>
            <person name="Hiss M."/>
            <person name="Muchero W."/>
            <person name="Kamisugi Y."/>
            <person name="Saleh O."/>
            <person name="Blanc G."/>
            <person name="Decker E.L."/>
            <person name="van Gessel N."/>
            <person name="Grimwood J."/>
            <person name="Hayes R.D."/>
            <person name="Graham S.W."/>
            <person name="Gunter L.E."/>
            <person name="McDaniel S.F."/>
            <person name="Hoernstein S.N.W."/>
            <person name="Larsson A."/>
            <person name="Li F.W."/>
            <person name="Perroud P.F."/>
            <person name="Phillips J."/>
            <person name="Ranjan P."/>
            <person name="Rokshar D.S."/>
            <person name="Rothfels C.J."/>
            <person name="Schneider L."/>
            <person name="Shu S."/>
            <person name="Stevenson D.W."/>
            <person name="Thummler F."/>
            <person name="Tillich M."/>
            <person name="Villarreal Aguilar J.C."/>
            <person name="Widiez T."/>
            <person name="Wong G.K."/>
            <person name="Wymore A."/>
            <person name="Zhang Y."/>
            <person name="Zimmer A.D."/>
            <person name="Quatrano R.S."/>
            <person name="Mayer K.F.X."/>
            <person name="Goodstein D."/>
            <person name="Casacuberta J.M."/>
            <person name="Vandepoele K."/>
            <person name="Reski R."/>
            <person name="Cuming A.C."/>
            <person name="Tuskan G.A."/>
            <person name="Maumus F."/>
            <person name="Salse J."/>
            <person name="Schmutz J."/>
            <person name="Rensing S.A."/>
        </authorList>
    </citation>
    <scope>NUCLEOTIDE SEQUENCE [LARGE SCALE GENOMIC DNA]</scope>
    <source>
        <strain evidence="13 14">cv. Gransden 2004</strain>
    </source>
</reference>
<keyword evidence="6" id="KW-0547">Nucleotide-binding</keyword>
<dbReference type="GO" id="GO:0005524">
    <property type="term" value="F:ATP binding"/>
    <property type="evidence" value="ECO:0007669"/>
    <property type="project" value="UniProtKB-KW"/>
</dbReference>
<evidence type="ECO:0000256" key="5">
    <source>
        <dbReference type="ARBA" id="ARBA00022707"/>
    </source>
</evidence>
<evidence type="ECO:0000256" key="1">
    <source>
        <dbReference type="ARBA" id="ARBA00004193"/>
    </source>
</evidence>
<dbReference type="GO" id="GO:0005886">
    <property type="term" value="C:plasma membrane"/>
    <property type="evidence" value="ECO:0007669"/>
    <property type="project" value="UniProtKB-SubCell"/>
</dbReference>
<dbReference type="Pfam" id="PF25575">
    <property type="entry name" value="TPR_BSK1_C"/>
    <property type="match status" value="1"/>
</dbReference>
<accession>A0A2K1IGX6</accession>
<dbReference type="InterPro" id="IPR011990">
    <property type="entry name" value="TPR-like_helical_dom_sf"/>
</dbReference>
<dbReference type="PANTHER" id="PTHR45863">
    <property type="entry name" value="SERINE/THREONINE-PROTEIN KINASE BSK5"/>
    <property type="match status" value="1"/>
</dbReference>
<dbReference type="Proteomes" id="UP000006727">
    <property type="component" value="Chromosome 24"/>
</dbReference>
<comment type="subcellular location">
    <subcellularLocation>
        <location evidence="1">Cell membrane</location>
        <topology evidence="1">Lipid-anchor</topology>
    </subcellularLocation>
</comment>
<keyword evidence="10" id="KW-0449">Lipoprotein</keyword>
<evidence type="ECO:0000256" key="6">
    <source>
        <dbReference type="ARBA" id="ARBA00022741"/>
    </source>
</evidence>
<keyword evidence="5" id="KW-0519">Myristate</keyword>
<dbReference type="InterPro" id="IPR058209">
    <property type="entry name" value="TPR_BSK1_C"/>
</dbReference>
<evidence type="ECO:0000256" key="7">
    <source>
        <dbReference type="ARBA" id="ARBA00022777"/>
    </source>
</evidence>
<dbReference type="STRING" id="3218.A0A2K1IGX6"/>
<evidence type="ECO:0000256" key="4">
    <source>
        <dbReference type="ARBA" id="ARBA00022679"/>
    </source>
</evidence>
<dbReference type="InterPro" id="IPR045845">
    <property type="entry name" value="BSK"/>
</dbReference>
<keyword evidence="7" id="KW-0418">Kinase</keyword>
<evidence type="ECO:0000256" key="3">
    <source>
        <dbReference type="ARBA" id="ARBA00022527"/>
    </source>
</evidence>
<reference evidence="12 14" key="1">
    <citation type="journal article" date="2008" name="Science">
        <title>The Physcomitrella genome reveals evolutionary insights into the conquest of land by plants.</title>
        <authorList>
            <person name="Rensing S."/>
            <person name="Lang D."/>
            <person name="Zimmer A."/>
            <person name="Terry A."/>
            <person name="Salamov A."/>
            <person name="Shapiro H."/>
            <person name="Nishiyama T."/>
            <person name="Perroud P.-F."/>
            <person name="Lindquist E."/>
            <person name="Kamisugi Y."/>
            <person name="Tanahashi T."/>
            <person name="Sakakibara K."/>
            <person name="Fujita T."/>
            <person name="Oishi K."/>
            <person name="Shin-I T."/>
            <person name="Kuroki Y."/>
            <person name="Toyoda A."/>
            <person name="Suzuki Y."/>
            <person name="Hashimoto A."/>
            <person name="Yamaguchi K."/>
            <person name="Sugano A."/>
            <person name="Kohara Y."/>
            <person name="Fujiyama A."/>
            <person name="Anterola A."/>
            <person name="Aoki S."/>
            <person name="Ashton N."/>
            <person name="Barbazuk W.B."/>
            <person name="Barker E."/>
            <person name="Bennetzen J."/>
            <person name="Bezanilla M."/>
            <person name="Blankenship R."/>
            <person name="Cho S.H."/>
            <person name="Dutcher S."/>
            <person name="Estelle M."/>
            <person name="Fawcett J.A."/>
            <person name="Gundlach H."/>
            <person name="Hanada K."/>
            <person name="Heyl A."/>
            <person name="Hicks K.A."/>
            <person name="Hugh J."/>
            <person name="Lohr M."/>
            <person name="Mayer K."/>
            <person name="Melkozernov A."/>
            <person name="Murata T."/>
            <person name="Nelson D."/>
            <person name="Pils B."/>
            <person name="Prigge M."/>
            <person name="Reiss B."/>
            <person name="Renner T."/>
            <person name="Rombauts S."/>
            <person name="Rushton P."/>
            <person name="Sanderfoot A."/>
            <person name="Schween G."/>
            <person name="Shiu S.-H."/>
            <person name="Stueber K."/>
            <person name="Theodoulou F.L."/>
            <person name="Tu H."/>
            <person name="Van de Peer Y."/>
            <person name="Verrier P.J."/>
            <person name="Waters E."/>
            <person name="Wood A."/>
            <person name="Yang L."/>
            <person name="Cove D."/>
            <person name="Cuming A."/>
            <person name="Hasebe M."/>
            <person name="Lucas S."/>
            <person name="Mishler D.B."/>
            <person name="Reski R."/>
            <person name="Grigoriev I."/>
            <person name="Quatrano R.S."/>
            <person name="Boore J.L."/>
        </authorList>
    </citation>
    <scope>NUCLEOTIDE SEQUENCE [LARGE SCALE GENOMIC DNA]</scope>
    <source>
        <strain evidence="13 14">cv. Gransden 2004</strain>
    </source>
</reference>
<keyword evidence="2" id="KW-1003">Cell membrane</keyword>
<keyword evidence="14" id="KW-1185">Reference proteome</keyword>
<gene>
    <name evidence="12" type="ORF">PHYPA_029124</name>
</gene>
<reference evidence="13" key="3">
    <citation type="submission" date="2020-12" db="UniProtKB">
        <authorList>
            <consortium name="EnsemblPlants"/>
        </authorList>
    </citation>
    <scope>IDENTIFICATION</scope>
</reference>
<dbReference type="AlphaFoldDB" id="A0A2K1IGX6"/>
<evidence type="ECO:0000313" key="14">
    <source>
        <dbReference type="Proteomes" id="UP000006727"/>
    </source>
</evidence>
<dbReference type="GO" id="GO:0009742">
    <property type="term" value="P:brassinosteroid mediated signaling pathway"/>
    <property type="evidence" value="ECO:0007669"/>
    <property type="project" value="InterPro"/>
</dbReference>
<evidence type="ECO:0000259" key="11">
    <source>
        <dbReference type="Pfam" id="PF25575"/>
    </source>
</evidence>
<dbReference type="PANTHER" id="PTHR45863:SF7">
    <property type="entry name" value="SERINE_THREONINE-PROTEIN KINASE BSK5"/>
    <property type="match status" value="1"/>
</dbReference>
<evidence type="ECO:0000256" key="9">
    <source>
        <dbReference type="ARBA" id="ARBA00023136"/>
    </source>
</evidence>
<dbReference type="SUPFAM" id="SSF48452">
    <property type="entry name" value="TPR-like"/>
    <property type="match status" value="1"/>
</dbReference>
<keyword evidence="4" id="KW-0808">Transferase</keyword>
<dbReference type="Gene3D" id="1.25.40.10">
    <property type="entry name" value="Tetratricopeptide repeat domain"/>
    <property type="match status" value="1"/>
</dbReference>
<dbReference type="Gramene" id="Pp3c24_15590V3.1">
    <property type="protein sequence ID" value="Pp3c24_15590V3.1"/>
    <property type="gene ID" value="Pp3c24_15590"/>
</dbReference>
<dbReference type="Gene3D" id="1.10.510.10">
    <property type="entry name" value="Transferase(Phosphotransferase) domain 1"/>
    <property type="match status" value="1"/>
</dbReference>
<evidence type="ECO:0000313" key="13">
    <source>
        <dbReference type="EnsemblPlants" id="Pp3c24_15590V3.1"/>
    </source>
</evidence>